<sequence>VRITSSYNAHNPVTLLYTLIHEATHQVYLQNLSDEHRYQPVGQFAGYAVHEAITLLYEAFMCRSDEFLAYLFSRLSSSLKITQEEFIHLMKKPYLSPIESDSETLFCMLHIIEI</sequence>
<proteinExistence type="predicted"/>
<dbReference type="InterPro" id="IPR001333">
    <property type="entry name" value="Peptidase_M32_Taq"/>
</dbReference>
<evidence type="ECO:0000313" key="2">
    <source>
        <dbReference type="Proteomes" id="UP000837675"/>
    </source>
</evidence>
<gene>
    <name evidence="1" type="primary">ypwA</name>
    <name evidence="1" type="ORF">MHYMCMPASI_01000</name>
</gene>
<keyword evidence="1" id="KW-0645">Protease</keyword>
<accession>A0A8S4C2Y3</accession>
<dbReference type="PROSITE" id="PS52034">
    <property type="entry name" value="PEPTIDASE_M32"/>
    <property type="match status" value="1"/>
</dbReference>
<dbReference type="Proteomes" id="UP000837675">
    <property type="component" value="Unassembled WGS sequence"/>
</dbReference>
<comment type="caution">
    <text evidence="1">The sequence shown here is derived from an EMBL/GenBank/DDBJ whole genome shotgun (WGS) entry which is preliminary data.</text>
</comment>
<evidence type="ECO:0000313" key="1">
    <source>
        <dbReference type="EMBL" id="CAG7598230.1"/>
    </source>
</evidence>
<reference evidence="1" key="1">
    <citation type="submission" date="2021-06" db="EMBL/GenBank/DDBJ databases">
        <authorList>
            <person name="Nardi T."/>
            <person name="Nardi T."/>
        </authorList>
    </citation>
    <scope>NUCLEOTIDE SEQUENCE</scope>
</reference>
<dbReference type="AlphaFoldDB" id="A0A8S4C2Y3"/>
<dbReference type="PANTHER" id="PTHR34217:SF1">
    <property type="entry name" value="CARBOXYPEPTIDASE 1"/>
    <property type="match status" value="1"/>
</dbReference>
<keyword evidence="1" id="KW-0378">Hydrolase</keyword>
<dbReference type="Pfam" id="PF02074">
    <property type="entry name" value="Peptidase_M32"/>
    <property type="match status" value="1"/>
</dbReference>
<dbReference type="Gene3D" id="1.10.1370.30">
    <property type="match status" value="1"/>
</dbReference>
<keyword evidence="1" id="KW-0482">Metalloprotease</keyword>
<dbReference type="EMBL" id="CAJVAF010000332">
    <property type="protein sequence ID" value="CAG7598230.1"/>
    <property type="molecule type" value="Genomic_DNA"/>
</dbReference>
<name>A0A8S4C2Y3_9ACAR</name>
<dbReference type="GO" id="GO:0006508">
    <property type="term" value="P:proteolysis"/>
    <property type="evidence" value="ECO:0007669"/>
    <property type="project" value="InterPro"/>
</dbReference>
<organism evidence="1 2">
    <name type="scientific">Hyalomma marginatum</name>
    <dbReference type="NCBI Taxonomy" id="34627"/>
    <lineage>
        <taxon>Eukaryota</taxon>
        <taxon>Metazoa</taxon>
        <taxon>Ecdysozoa</taxon>
        <taxon>Arthropoda</taxon>
        <taxon>Chelicerata</taxon>
        <taxon>Arachnida</taxon>
        <taxon>Acari</taxon>
        <taxon>Parasitiformes</taxon>
        <taxon>Ixodida</taxon>
        <taxon>Ixodoidea</taxon>
        <taxon>Ixodidae</taxon>
        <taxon>Hyalomminae</taxon>
        <taxon>Hyalomma</taxon>
    </lineage>
</organism>
<protein>
    <submittedName>
        <fullName evidence="1">Metalloprotease YpwA</fullName>
    </submittedName>
</protein>
<dbReference type="GO" id="GO:0004181">
    <property type="term" value="F:metallocarboxypeptidase activity"/>
    <property type="evidence" value="ECO:0007669"/>
    <property type="project" value="InterPro"/>
</dbReference>
<dbReference type="SUPFAM" id="SSF55486">
    <property type="entry name" value="Metalloproteases ('zincins'), catalytic domain"/>
    <property type="match status" value="1"/>
</dbReference>
<dbReference type="PANTHER" id="PTHR34217">
    <property type="entry name" value="METAL-DEPENDENT CARBOXYPEPTIDASE"/>
    <property type="match status" value="1"/>
</dbReference>
<keyword evidence="2" id="KW-1185">Reference proteome</keyword>
<feature type="non-terminal residue" evidence="1">
    <location>
        <position position="1"/>
    </location>
</feature>